<comment type="caution">
    <text evidence="2">The sequence shown here is derived from an EMBL/GenBank/DDBJ whole genome shotgun (WGS) entry which is preliminary data.</text>
</comment>
<proteinExistence type="predicted"/>
<evidence type="ECO:0000313" key="3">
    <source>
        <dbReference type="Proteomes" id="UP001482620"/>
    </source>
</evidence>
<evidence type="ECO:0000313" key="2">
    <source>
        <dbReference type="EMBL" id="MEQ2222812.1"/>
    </source>
</evidence>
<keyword evidence="3" id="KW-1185">Reference proteome</keyword>
<evidence type="ECO:0000256" key="1">
    <source>
        <dbReference type="SAM" id="MobiDB-lite"/>
    </source>
</evidence>
<gene>
    <name evidence="2" type="ORF">ILYODFUR_030309</name>
</gene>
<protein>
    <submittedName>
        <fullName evidence="2">Uncharacterized protein</fullName>
    </submittedName>
</protein>
<dbReference type="Proteomes" id="UP001482620">
    <property type="component" value="Unassembled WGS sequence"/>
</dbReference>
<organism evidence="2 3">
    <name type="scientific">Ilyodon furcidens</name>
    <name type="common">goldbreast splitfin</name>
    <dbReference type="NCBI Taxonomy" id="33524"/>
    <lineage>
        <taxon>Eukaryota</taxon>
        <taxon>Metazoa</taxon>
        <taxon>Chordata</taxon>
        <taxon>Craniata</taxon>
        <taxon>Vertebrata</taxon>
        <taxon>Euteleostomi</taxon>
        <taxon>Actinopterygii</taxon>
        <taxon>Neopterygii</taxon>
        <taxon>Teleostei</taxon>
        <taxon>Neoteleostei</taxon>
        <taxon>Acanthomorphata</taxon>
        <taxon>Ovalentaria</taxon>
        <taxon>Atherinomorphae</taxon>
        <taxon>Cyprinodontiformes</taxon>
        <taxon>Goodeidae</taxon>
        <taxon>Ilyodon</taxon>
    </lineage>
</organism>
<dbReference type="EMBL" id="JAHRIQ010004469">
    <property type="protein sequence ID" value="MEQ2222812.1"/>
    <property type="molecule type" value="Genomic_DNA"/>
</dbReference>
<reference evidence="2 3" key="1">
    <citation type="submission" date="2021-06" db="EMBL/GenBank/DDBJ databases">
        <authorList>
            <person name="Palmer J.M."/>
        </authorList>
    </citation>
    <scope>NUCLEOTIDE SEQUENCE [LARGE SCALE GENOMIC DNA]</scope>
    <source>
        <strain evidence="3">if_2019</strain>
        <tissue evidence="2">Muscle</tissue>
    </source>
</reference>
<sequence>MQSEETMTAARLYTHTHIYIQRFPRGNAGGGTCGKAKWLRGYTSQKRLRTTDLNKKSAIPLHIKYSKRGGYSKQHDDNSQHDQMWLSKQIHPESRLHHT</sequence>
<name>A0ABV0SQF2_9TELE</name>
<feature type="region of interest" description="Disordered" evidence="1">
    <location>
        <begin position="65"/>
        <end position="99"/>
    </location>
</feature>
<accession>A0ABV0SQF2</accession>
<feature type="compositionally biased region" description="Basic and acidic residues" evidence="1">
    <location>
        <begin position="90"/>
        <end position="99"/>
    </location>
</feature>